<feature type="compositionally biased region" description="Basic and acidic residues" evidence="1">
    <location>
        <begin position="41"/>
        <end position="61"/>
    </location>
</feature>
<organism evidence="2 4">
    <name type="scientific">Medicago truncatula</name>
    <name type="common">Barrel medic</name>
    <name type="synonym">Medicago tribuloides</name>
    <dbReference type="NCBI Taxonomy" id="3880"/>
    <lineage>
        <taxon>Eukaryota</taxon>
        <taxon>Viridiplantae</taxon>
        <taxon>Streptophyta</taxon>
        <taxon>Embryophyta</taxon>
        <taxon>Tracheophyta</taxon>
        <taxon>Spermatophyta</taxon>
        <taxon>Magnoliopsida</taxon>
        <taxon>eudicotyledons</taxon>
        <taxon>Gunneridae</taxon>
        <taxon>Pentapetalae</taxon>
        <taxon>rosids</taxon>
        <taxon>fabids</taxon>
        <taxon>Fabales</taxon>
        <taxon>Fabaceae</taxon>
        <taxon>Papilionoideae</taxon>
        <taxon>50 kb inversion clade</taxon>
        <taxon>NPAAA clade</taxon>
        <taxon>Hologalegina</taxon>
        <taxon>IRL clade</taxon>
        <taxon>Trifolieae</taxon>
        <taxon>Medicago</taxon>
    </lineage>
</organism>
<proteinExistence type="predicted"/>
<accession>A0A072VCK8</accession>
<evidence type="ECO:0000313" key="2">
    <source>
        <dbReference type="EMBL" id="KEH39527.1"/>
    </source>
</evidence>
<dbReference type="EMBL" id="CM001218">
    <property type="protein sequence ID" value="KEH39527.1"/>
    <property type="molecule type" value="Genomic_DNA"/>
</dbReference>
<dbReference type="HOGENOM" id="CLU_2926049_0_0_1"/>
<dbReference type="EnsemblPlants" id="KEH39527">
    <property type="protein sequence ID" value="KEH39527"/>
    <property type="gene ID" value="MTR_2g100295"/>
</dbReference>
<protein>
    <submittedName>
        <fullName evidence="2 3">Uncharacterized protein</fullName>
    </submittedName>
</protein>
<sequence>MKTKKHKDSDPLFIIGSNILSSIERSLMKKQRGTEENESENGVKGKKEWTTEKMMGDLKQR</sequence>
<keyword evidence="4" id="KW-1185">Reference proteome</keyword>
<evidence type="ECO:0000313" key="3">
    <source>
        <dbReference type="EnsemblPlants" id="KEH39527"/>
    </source>
</evidence>
<reference evidence="2 4" key="2">
    <citation type="journal article" date="2014" name="BMC Genomics">
        <title>An improved genome release (version Mt4.0) for the model legume Medicago truncatula.</title>
        <authorList>
            <person name="Tang H."/>
            <person name="Krishnakumar V."/>
            <person name="Bidwell S."/>
            <person name="Rosen B."/>
            <person name="Chan A."/>
            <person name="Zhou S."/>
            <person name="Gentzbittel L."/>
            <person name="Childs K.L."/>
            <person name="Yandell M."/>
            <person name="Gundlach H."/>
            <person name="Mayer K.F."/>
            <person name="Schwartz D.C."/>
            <person name="Town C.D."/>
        </authorList>
    </citation>
    <scope>GENOME REANNOTATION</scope>
    <source>
        <strain evidence="2">A17</strain>
        <strain evidence="3 4">cv. Jemalong A17</strain>
    </source>
</reference>
<gene>
    <name evidence="2" type="ordered locus">MTR_2g100295</name>
</gene>
<reference evidence="3" key="3">
    <citation type="submission" date="2015-04" db="UniProtKB">
        <authorList>
            <consortium name="EnsemblPlants"/>
        </authorList>
    </citation>
    <scope>IDENTIFICATION</scope>
    <source>
        <strain evidence="3">cv. Jemalong A17</strain>
    </source>
</reference>
<dbReference type="AlphaFoldDB" id="A0A072VCK8"/>
<feature type="region of interest" description="Disordered" evidence="1">
    <location>
        <begin position="28"/>
        <end position="61"/>
    </location>
</feature>
<name>A0A072VCK8_MEDTR</name>
<evidence type="ECO:0000313" key="4">
    <source>
        <dbReference type="Proteomes" id="UP000002051"/>
    </source>
</evidence>
<reference evidence="2 4" key="1">
    <citation type="journal article" date="2011" name="Nature">
        <title>The Medicago genome provides insight into the evolution of rhizobial symbioses.</title>
        <authorList>
            <person name="Young N.D."/>
            <person name="Debelle F."/>
            <person name="Oldroyd G.E."/>
            <person name="Geurts R."/>
            <person name="Cannon S.B."/>
            <person name="Udvardi M.K."/>
            <person name="Benedito V.A."/>
            <person name="Mayer K.F."/>
            <person name="Gouzy J."/>
            <person name="Schoof H."/>
            <person name="Van de Peer Y."/>
            <person name="Proost S."/>
            <person name="Cook D.R."/>
            <person name="Meyers B.C."/>
            <person name="Spannagl M."/>
            <person name="Cheung F."/>
            <person name="De Mita S."/>
            <person name="Krishnakumar V."/>
            <person name="Gundlach H."/>
            <person name="Zhou S."/>
            <person name="Mudge J."/>
            <person name="Bharti A.K."/>
            <person name="Murray J.D."/>
            <person name="Naoumkina M.A."/>
            <person name="Rosen B."/>
            <person name="Silverstein K.A."/>
            <person name="Tang H."/>
            <person name="Rombauts S."/>
            <person name="Zhao P.X."/>
            <person name="Zhou P."/>
            <person name="Barbe V."/>
            <person name="Bardou P."/>
            <person name="Bechner M."/>
            <person name="Bellec A."/>
            <person name="Berger A."/>
            <person name="Berges H."/>
            <person name="Bidwell S."/>
            <person name="Bisseling T."/>
            <person name="Choisne N."/>
            <person name="Couloux A."/>
            <person name="Denny R."/>
            <person name="Deshpande S."/>
            <person name="Dai X."/>
            <person name="Doyle J.J."/>
            <person name="Dudez A.M."/>
            <person name="Farmer A.D."/>
            <person name="Fouteau S."/>
            <person name="Franken C."/>
            <person name="Gibelin C."/>
            <person name="Gish J."/>
            <person name="Goldstein S."/>
            <person name="Gonzalez A.J."/>
            <person name="Green P.J."/>
            <person name="Hallab A."/>
            <person name="Hartog M."/>
            <person name="Hua A."/>
            <person name="Humphray S.J."/>
            <person name="Jeong D.H."/>
            <person name="Jing Y."/>
            <person name="Jocker A."/>
            <person name="Kenton S.M."/>
            <person name="Kim D.J."/>
            <person name="Klee K."/>
            <person name="Lai H."/>
            <person name="Lang C."/>
            <person name="Lin S."/>
            <person name="Macmil S.L."/>
            <person name="Magdelenat G."/>
            <person name="Matthews L."/>
            <person name="McCorrison J."/>
            <person name="Monaghan E.L."/>
            <person name="Mun J.H."/>
            <person name="Najar F.Z."/>
            <person name="Nicholson C."/>
            <person name="Noirot C."/>
            <person name="O'Bleness M."/>
            <person name="Paule C.R."/>
            <person name="Poulain J."/>
            <person name="Prion F."/>
            <person name="Qin B."/>
            <person name="Qu C."/>
            <person name="Retzel E.F."/>
            <person name="Riddle C."/>
            <person name="Sallet E."/>
            <person name="Samain S."/>
            <person name="Samson N."/>
            <person name="Sanders I."/>
            <person name="Saurat O."/>
            <person name="Scarpelli C."/>
            <person name="Schiex T."/>
            <person name="Segurens B."/>
            <person name="Severin A.J."/>
            <person name="Sherrier D.J."/>
            <person name="Shi R."/>
            <person name="Sims S."/>
            <person name="Singer S.R."/>
            <person name="Sinharoy S."/>
            <person name="Sterck L."/>
            <person name="Viollet A."/>
            <person name="Wang B.B."/>
            <person name="Wang K."/>
            <person name="Wang M."/>
            <person name="Wang X."/>
            <person name="Warfsmann J."/>
            <person name="Weissenbach J."/>
            <person name="White D.D."/>
            <person name="White J.D."/>
            <person name="Wiley G.B."/>
            <person name="Wincker P."/>
            <person name="Xing Y."/>
            <person name="Yang L."/>
            <person name="Yao Z."/>
            <person name="Ying F."/>
            <person name="Zhai J."/>
            <person name="Zhou L."/>
            <person name="Zuber A."/>
            <person name="Denarie J."/>
            <person name="Dixon R.A."/>
            <person name="May G.D."/>
            <person name="Schwartz D.C."/>
            <person name="Rogers J."/>
            <person name="Quetier F."/>
            <person name="Town C.D."/>
            <person name="Roe B.A."/>
        </authorList>
    </citation>
    <scope>NUCLEOTIDE SEQUENCE [LARGE SCALE GENOMIC DNA]</scope>
    <source>
        <strain evidence="2">A17</strain>
        <strain evidence="3 4">cv. Jemalong A17</strain>
    </source>
</reference>
<evidence type="ECO:0000256" key="1">
    <source>
        <dbReference type="SAM" id="MobiDB-lite"/>
    </source>
</evidence>
<dbReference type="Proteomes" id="UP000002051">
    <property type="component" value="Chromosome 2"/>
</dbReference>